<organism evidence="1 2">
    <name type="scientific">Phialocephala subalpina</name>
    <dbReference type="NCBI Taxonomy" id="576137"/>
    <lineage>
        <taxon>Eukaryota</taxon>
        <taxon>Fungi</taxon>
        <taxon>Dikarya</taxon>
        <taxon>Ascomycota</taxon>
        <taxon>Pezizomycotina</taxon>
        <taxon>Leotiomycetes</taxon>
        <taxon>Helotiales</taxon>
        <taxon>Mollisiaceae</taxon>
        <taxon>Phialocephala</taxon>
        <taxon>Phialocephala fortinii species complex</taxon>
    </lineage>
</organism>
<protein>
    <submittedName>
        <fullName evidence="1">Uncharacterized protein</fullName>
    </submittedName>
</protein>
<evidence type="ECO:0000313" key="1">
    <source>
        <dbReference type="EMBL" id="CZR58657.1"/>
    </source>
</evidence>
<proteinExistence type="predicted"/>
<dbReference type="EMBL" id="FJOG01000012">
    <property type="protein sequence ID" value="CZR58657.1"/>
    <property type="molecule type" value="Genomic_DNA"/>
</dbReference>
<keyword evidence="2" id="KW-1185">Reference proteome</keyword>
<sequence length="281" mass="30364">MVASSCEVTCILFTKPGQVCLAEGRPCAHAVQIPPNSVSGFTYVKLRELRELDLDLSRCPVGSENFYRCDLRPNSSSSSDFYESGFDYDDLDDNFFLDQLFATRGDKWDSSRGNFEYLQAQLDNWSAILDPVPVNQIPTDCVNSSLRLGSSGKSDSNLDFALDLDFDGGLQLQRFETLGASSSVLSLNALLPADLVLFDAAAGLQLDNITSLPTHPQALDLGNQSPALSAIEPPLSTSVLHAIALRNSTPLALTASSNTATAIECTWPGCSRSFAAMTDYK</sequence>
<name>A0A1L7X0W0_9HELO</name>
<accession>A0A1L7X0W0</accession>
<dbReference type="AlphaFoldDB" id="A0A1L7X0W0"/>
<dbReference type="Proteomes" id="UP000184330">
    <property type="component" value="Unassembled WGS sequence"/>
</dbReference>
<gene>
    <name evidence="1" type="ORF">PAC_08549</name>
</gene>
<evidence type="ECO:0000313" key="2">
    <source>
        <dbReference type="Proteomes" id="UP000184330"/>
    </source>
</evidence>
<reference evidence="1 2" key="1">
    <citation type="submission" date="2016-03" db="EMBL/GenBank/DDBJ databases">
        <authorList>
            <person name="Ploux O."/>
        </authorList>
    </citation>
    <scope>NUCLEOTIDE SEQUENCE [LARGE SCALE GENOMIC DNA]</scope>
    <source>
        <strain evidence="1 2">UAMH 11012</strain>
    </source>
</reference>